<name>A0ABT9V8Y2_9BACL</name>
<dbReference type="EMBL" id="JAUSTU010000027">
    <property type="protein sequence ID" value="MDQ0157419.1"/>
    <property type="molecule type" value="Genomic_DNA"/>
</dbReference>
<dbReference type="SUPFAM" id="SSF48452">
    <property type="entry name" value="TPR-like"/>
    <property type="match status" value="1"/>
</dbReference>
<dbReference type="Pfam" id="PF18768">
    <property type="entry name" value="RNPP_C"/>
    <property type="match status" value="1"/>
</dbReference>
<feature type="repeat" description="TPR" evidence="1">
    <location>
        <begin position="238"/>
        <end position="271"/>
    </location>
</feature>
<evidence type="ECO:0000313" key="4">
    <source>
        <dbReference type="Proteomes" id="UP001231362"/>
    </source>
</evidence>
<sequence>MSEIGQAIKALRKMAGLSQEELSRDICSQAQLSKMENKNEIPSAMALYRLSKKLGVDMNYFFEFMETPRLDYLKEVKELIDECKRERDYQRLRKIVKTEMLNPLFQNTENQQFLLWHEAICIHYLDQESDKAILLLHHAFTLTAHPQKRFYRETELEILNSMAIIRKDQKQYVEAEKLFRQCLNTIKFAPLSNKILKIRLLYGLSKLLTDIGKYEESKELCIEGVALCKKNEVLYLFGELQYQLGSNYARMGEHNNAIEAFERATKIFEIQDNQEFVKQVHHFRKELLGI</sequence>
<evidence type="ECO:0000256" key="1">
    <source>
        <dbReference type="PROSITE-ProRule" id="PRU00339"/>
    </source>
</evidence>
<keyword evidence="4" id="KW-1185">Reference proteome</keyword>
<keyword evidence="1" id="KW-0802">TPR repeat</keyword>
<gene>
    <name evidence="3" type="ORF">J2S07_003754</name>
</gene>
<evidence type="ECO:0000259" key="2">
    <source>
        <dbReference type="PROSITE" id="PS50943"/>
    </source>
</evidence>
<protein>
    <submittedName>
        <fullName evidence="3">Transcriptional regulator with XRE-family HTH domain</fullName>
    </submittedName>
</protein>
<dbReference type="InterPro" id="IPR001387">
    <property type="entry name" value="Cro/C1-type_HTH"/>
</dbReference>
<evidence type="ECO:0000313" key="3">
    <source>
        <dbReference type="EMBL" id="MDQ0157419.1"/>
    </source>
</evidence>
<dbReference type="PANTHER" id="PTHR37038">
    <property type="entry name" value="TRANSCRIPTIONAL REGULATOR-RELATED"/>
    <property type="match status" value="1"/>
</dbReference>
<proteinExistence type="predicted"/>
<dbReference type="PROSITE" id="PS50005">
    <property type="entry name" value="TPR"/>
    <property type="match status" value="1"/>
</dbReference>
<organism evidence="3 4">
    <name type="scientific">Anoxybacillus andreesenii</name>
    <dbReference type="NCBI Taxonomy" id="1325932"/>
    <lineage>
        <taxon>Bacteria</taxon>
        <taxon>Bacillati</taxon>
        <taxon>Bacillota</taxon>
        <taxon>Bacilli</taxon>
        <taxon>Bacillales</taxon>
        <taxon>Anoxybacillaceae</taxon>
        <taxon>Anoxybacillus</taxon>
    </lineage>
</organism>
<dbReference type="Gene3D" id="1.25.40.10">
    <property type="entry name" value="Tetratricopeptide repeat domain"/>
    <property type="match status" value="1"/>
</dbReference>
<dbReference type="InterPro" id="IPR041315">
    <property type="entry name" value="PlcR_TPR"/>
</dbReference>
<dbReference type="InterPro" id="IPR053163">
    <property type="entry name" value="HTH-type_regulator_Rgg"/>
</dbReference>
<comment type="caution">
    <text evidence="3">The sequence shown here is derived from an EMBL/GenBank/DDBJ whole genome shotgun (WGS) entry which is preliminary data.</text>
</comment>
<dbReference type="CDD" id="cd00093">
    <property type="entry name" value="HTH_XRE"/>
    <property type="match status" value="1"/>
</dbReference>
<dbReference type="PANTHER" id="PTHR37038:SF14">
    <property type="entry name" value="TRANSCRIPTIONAL ACTIVATOR"/>
    <property type="match status" value="1"/>
</dbReference>
<dbReference type="InterPro" id="IPR011990">
    <property type="entry name" value="TPR-like_helical_dom_sf"/>
</dbReference>
<feature type="domain" description="HTH cro/C1-type" evidence="2">
    <location>
        <begin position="8"/>
        <end position="61"/>
    </location>
</feature>
<dbReference type="PROSITE" id="PS50943">
    <property type="entry name" value="HTH_CROC1"/>
    <property type="match status" value="1"/>
</dbReference>
<accession>A0ABT9V8Y2</accession>
<dbReference type="SMART" id="SM00530">
    <property type="entry name" value="HTH_XRE"/>
    <property type="match status" value="1"/>
</dbReference>
<dbReference type="SMART" id="SM00028">
    <property type="entry name" value="TPR"/>
    <property type="match status" value="3"/>
</dbReference>
<dbReference type="Pfam" id="PF01381">
    <property type="entry name" value="HTH_3"/>
    <property type="match status" value="1"/>
</dbReference>
<dbReference type="RefSeq" id="WP_307151884.1">
    <property type="nucleotide sequence ID" value="NZ_JAUSTU010000027.1"/>
</dbReference>
<dbReference type="InterPro" id="IPR010982">
    <property type="entry name" value="Lambda_DNA-bd_dom_sf"/>
</dbReference>
<reference evidence="3 4" key="1">
    <citation type="submission" date="2023-07" db="EMBL/GenBank/DDBJ databases">
        <title>Genomic Encyclopedia of Type Strains, Phase IV (KMG-IV): sequencing the most valuable type-strain genomes for metagenomic binning, comparative biology and taxonomic classification.</title>
        <authorList>
            <person name="Goeker M."/>
        </authorList>
    </citation>
    <scope>NUCLEOTIDE SEQUENCE [LARGE SCALE GENOMIC DNA]</scope>
    <source>
        <strain evidence="3 4">DSM 23948</strain>
    </source>
</reference>
<dbReference type="SUPFAM" id="SSF47413">
    <property type="entry name" value="lambda repressor-like DNA-binding domains"/>
    <property type="match status" value="1"/>
</dbReference>
<dbReference type="InterPro" id="IPR019734">
    <property type="entry name" value="TPR_rpt"/>
</dbReference>
<dbReference type="Proteomes" id="UP001231362">
    <property type="component" value="Unassembled WGS sequence"/>
</dbReference>